<comment type="caution">
    <text evidence="1">The sequence shown here is derived from an EMBL/GenBank/DDBJ whole genome shotgun (WGS) entry which is preliminary data.</text>
</comment>
<proteinExistence type="predicted"/>
<protein>
    <submittedName>
        <fullName evidence="1">Uncharacterized protein</fullName>
    </submittedName>
</protein>
<reference evidence="1 2" key="1">
    <citation type="submission" date="2021-06" db="EMBL/GenBank/DDBJ databases">
        <title>Caerostris extrusa draft genome.</title>
        <authorList>
            <person name="Kono N."/>
            <person name="Arakawa K."/>
        </authorList>
    </citation>
    <scope>NUCLEOTIDE SEQUENCE [LARGE SCALE GENOMIC DNA]</scope>
</reference>
<dbReference type="EMBL" id="BPLR01004495">
    <property type="protein sequence ID" value="GIX95335.1"/>
    <property type="molecule type" value="Genomic_DNA"/>
</dbReference>
<gene>
    <name evidence="1" type="ORF">CEXT_671111</name>
</gene>
<name>A0AAV4PDR7_CAEEX</name>
<accession>A0AAV4PDR7</accession>
<evidence type="ECO:0000313" key="2">
    <source>
        <dbReference type="Proteomes" id="UP001054945"/>
    </source>
</evidence>
<organism evidence="1 2">
    <name type="scientific">Caerostris extrusa</name>
    <name type="common">Bark spider</name>
    <name type="synonym">Caerostris bankana</name>
    <dbReference type="NCBI Taxonomy" id="172846"/>
    <lineage>
        <taxon>Eukaryota</taxon>
        <taxon>Metazoa</taxon>
        <taxon>Ecdysozoa</taxon>
        <taxon>Arthropoda</taxon>
        <taxon>Chelicerata</taxon>
        <taxon>Arachnida</taxon>
        <taxon>Araneae</taxon>
        <taxon>Araneomorphae</taxon>
        <taxon>Entelegynae</taxon>
        <taxon>Araneoidea</taxon>
        <taxon>Araneidae</taxon>
        <taxon>Caerostris</taxon>
    </lineage>
</organism>
<keyword evidence="2" id="KW-1185">Reference proteome</keyword>
<evidence type="ECO:0000313" key="1">
    <source>
        <dbReference type="EMBL" id="GIX95335.1"/>
    </source>
</evidence>
<dbReference type="AlphaFoldDB" id="A0AAV4PDR7"/>
<sequence>MPIYCFCDIRSCLCPLPVNGKKSVPVKGVRYIKFCSSAGFGRISSSKDRVVPCVMRLKGWVDELENVSFHCVRVFFLLPDLHQNWLGF</sequence>
<dbReference type="Proteomes" id="UP001054945">
    <property type="component" value="Unassembled WGS sequence"/>
</dbReference>